<dbReference type="Proteomes" id="UP000260025">
    <property type="component" value="Unassembled WGS sequence"/>
</dbReference>
<dbReference type="InterPro" id="IPR010998">
    <property type="entry name" value="Integrase_recombinase_N"/>
</dbReference>
<keyword evidence="5" id="KW-0233">DNA recombination</keyword>
<dbReference type="PANTHER" id="PTHR30349:SF41">
    <property type="entry name" value="INTEGRASE_RECOMBINASE PROTEIN MJ0367-RELATED"/>
    <property type="match status" value="1"/>
</dbReference>
<comment type="similarity">
    <text evidence="2">Belongs to the 'phage' integrase family.</text>
</comment>
<protein>
    <submittedName>
        <fullName evidence="9">Site-specific integrase</fullName>
    </submittedName>
</protein>
<evidence type="ECO:0000259" key="7">
    <source>
        <dbReference type="PROSITE" id="PS51898"/>
    </source>
</evidence>
<keyword evidence="3" id="KW-0229">DNA integration</keyword>
<dbReference type="Pfam" id="PF14659">
    <property type="entry name" value="Phage_int_SAM_3"/>
    <property type="match status" value="1"/>
</dbReference>
<reference evidence="9 10" key="1">
    <citation type="submission" date="2018-08" db="EMBL/GenBank/DDBJ databases">
        <title>A genome reference for cultivated species of the human gut microbiota.</title>
        <authorList>
            <person name="Zou Y."/>
            <person name="Xue W."/>
            <person name="Luo G."/>
        </authorList>
    </citation>
    <scope>NUCLEOTIDE SEQUENCE [LARGE SCALE GENOMIC DNA]</scope>
    <source>
        <strain evidence="9 10">OF01-2LB</strain>
    </source>
</reference>
<evidence type="ECO:0000256" key="3">
    <source>
        <dbReference type="ARBA" id="ARBA00022908"/>
    </source>
</evidence>
<dbReference type="InterPro" id="IPR002104">
    <property type="entry name" value="Integrase_catalytic"/>
</dbReference>
<feature type="domain" description="Tyr recombinase" evidence="7">
    <location>
        <begin position="138"/>
        <end position="337"/>
    </location>
</feature>
<dbReference type="InterPro" id="IPR044068">
    <property type="entry name" value="CB"/>
</dbReference>
<dbReference type="PROSITE" id="PS51898">
    <property type="entry name" value="TYR_RECOMBINASE"/>
    <property type="match status" value="1"/>
</dbReference>
<evidence type="ECO:0000256" key="1">
    <source>
        <dbReference type="ARBA" id="ARBA00003283"/>
    </source>
</evidence>
<dbReference type="InterPro" id="IPR011010">
    <property type="entry name" value="DNA_brk_join_enz"/>
</dbReference>
<evidence type="ECO:0000313" key="10">
    <source>
        <dbReference type="Proteomes" id="UP000260025"/>
    </source>
</evidence>
<dbReference type="Gene3D" id="1.10.443.10">
    <property type="entry name" value="Intergrase catalytic core"/>
    <property type="match status" value="1"/>
</dbReference>
<evidence type="ECO:0000256" key="2">
    <source>
        <dbReference type="ARBA" id="ARBA00008857"/>
    </source>
</evidence>
<gene>
    <name evidence="9" type="ORF">DXA38_07540</name>
</gene>
<organism evidence="9 10">
    <name type="scientific">Clostridium innocuum</name>
    <dbReference type="NCBI Taxonomy" id="1522"/>
    <lineage>
        <taxon>Bacteria</taxon>
        <taxon>Bacillati</taxon>
        <taxon>Bacillota</taxon>
        <taxon>Clostridia</taxon>
        <taxon>Eubacteriales</taxon>
        <taxon>Clostridiaceae</taxon>
        <taxon>Clostridium</taxon>
    </lineage>
</organism>
<name>A0A3E2VYF3_CLOIN</name>
<comment type="caution">
    <text evidence="9">The sequence shown here is derived from an EMBL/GenBank/DDBJ whole genome shotgun (WGS) entry which is preliminary data.</text>
</comment>
<dbReference type="InterPro" id="IPR050090">
    <property type="entry name" value="Tyrosine_recombinase_XerCD"/>
</dbReference>
<evidence type="ECO:0000259" key="8">
    <source>
        <dbReference type="PROSITE" id="PS51900"/>
    </source>
</evidence>
<dbReference type="OrthoDB" id="111144at2"/>
<dbReference type="InterPro" id="IPR004107">
    <property type="entry name" value="Integrase_SAM-like_N"/>
</dbReference>
<dbReference type="PANTHER" id="PTHR30349">
    <property type="entry name" value="PHAGE INTEGRASE-RELATED"/>
    <property type="match status" value="1"/>
</dbReference>
<dbReference type="EMBL" id="QVEV01000008">
    <property type="protein sequence ID" value="RGC16527.1"/>
    <property type="molecule type" value="Genomic_DNA"/>
</dbReference>
<keyword evidence="4 6" id="KW-0238">DNA-binding</keyword>
<dbReference type="GO" id="GO:0003677">
    <property type="term" value="F:DNA binding"/>
    <property type="evidence" value="ECO:0007669"/>
    <property type="project" value="UniProtKB-UniRule"/>
</dbReference>
<dbReference type="Gene3D" id="1.10.150.130">
    <property type="match status" value="1"/>
</dbReference>
<dbReference type="Pfam" id="PF00589">
    <property type="entry name" value="Phage_integrase"/>
    <property type="match status" value="1"/>
</dbReference>
<evidence type="ECO:0000256" key="5">
    <source>
        <dbReference type="ARBA" id="ARBA00023172"/>
    </source>
</evidence>
<dbReference type="PROSITE" id="PS51900">
    <property type="entry name" value="CB"/>
    <property type="match status" value="1"/>
</dbReference>
<dbReference type="GO" id="GO:0015074">
    <property type="term" value="P:DNA integration"/>
    <property type="evidence" value="ECO:0007669"/>
    <property type="project" value="UniProtKB-KW"/>
</dbReference>
<proteinExistence type="inferred from homology"/>
<feature type="domain" description="Core-binding (CB)" evidence="8">
    <location>
        <begin position="25"/>
        <end position="117"/>
    </location>
</feature>
<accession>A0A3E2VYF3</accession>
<evidence type="ECO:0000256" key="4">
    <source>
        <dbReference type="ARBA" id="ARBA00023125"/>
    </source>
</evidence>
<evidence type="ECO:0000313" key="9">
    <source>
        <dbReference type="EMBL" id="RGC16527.1"/>
    </source>
</evidence>
<evidence type="ECO:0000256" key="6">
    <source>
        <dbReference type="PROSITE-ProRule" id="PRU01248"/>
    </source>
</evidence>
<dbReference type="RefSeq" id="WP_117442637.1">
    <property type="nucleotide sequence ID" value="NZ_JAJFEN010000034.1"/>
</dbReference>
<dbReference type="InterPro" id="IPR013762">
    <property type="entry name" value="Integrase-like_cat_sf"/>
</dbReference>
<dbReference type="SUPFAM" id="SSF56349">
    <property type="entry name" value="DNA breaking-rejoining enzymes"/>
    <property type="match status" value="1"/>
</dbReference>
<dbReference type="AlphaFoldDB" id="A0A3E2VYF3"/>
<sequence length="351" mass="40481">MQTLLHSQQICTNPFLLNINIENPKTLNDWLSIYLDDISKEITINTFNNYNSYIFRHIVPVLGEYRLTELTAPIIKKYILDKLSNGRIRITGEEKGLSTKTVKEHFTLLKKALDKAVEEGEMYYNPCHSISFPKQIKPEVHALEQEEQEKLESHIHAHFEPNSNLTAKVALYAGLRNGEVCALQIKDIDSKNSMISVSKTLYRTKTASGKTEIIVSKTKNKRQRFVPITKSLMDDLKTYIATMPEEMRNNPEQYVFTNQRGNPLEPKRLLCHFKKLLKEAGLQDIKFHNLRHTFATRCLECGIDMKIVSKVLGHSTIQITADLYTHVTNRAMQNAMSKLIKENWNNAYQKL</sequence>
<dbReference type="GO" id="GO:0006310">
    <property type="term" value="P:DNA recombination"/>
    <property type="evidence" value="ECO:0007669"/>
    <property type="project" value="UniProtKB-KW"/>
</dbReference>
<dbReference type="CDD" id="cd01189">
    <property type="entry name" value="INT_ICEBs1_C_like"/>
    <property type="match status" value="1"/>
</dbReference>
<comment type="function">
    <text evidence="1">Site-specific tyrosine recombinase, which acts by catalyzing the cutting and rejoining of the recombining DNA molecules.</text>
</comment>